<comment type="caution">
    <text evidence="1">The sequence shown here is derived from an EMBL/GenBank/DDBJ whole genome shotgun (WGS) entry which is preliminary data.</text>
</comment>
<reference evidence="1 2" key="1">
    <citation type="submission" date="2022-09" db="EMBL/GenBank/DDBJ databases">
        <authorList>
            <person name="Palmer J.M."/>
        </authorList>
    </citation>
    <scope>NUCLEOTIDE SEQUENCE [LARGE SCALE GENOMIC DNA]</scope>
    <source>
        <strain evidence="1 2">DSM 7382</strain>
    </source>
</reference>
<evidence type="ECO:0000313" key="1">
    <source>
        <dbReference type="EMBL" id="KAK7679677.1"/>
    </source>
</evidence>
<dbReference type="EMBL" id="JASBNA010000057">
    <property type="protein sequence ID" value="KAK7679677.1"/>
    <property type="molecule type" value="Genomic_DNA"/>
</dbReference>
<keyword evidence="2" id="KW-1185">Reference proteome</keyword>
<proteinExistence type="predicted"/>
<name>A0AAW0FQX6_9APHY</name>
<sequence length="213" mass="24096">MEPPSTIDECYSCPLLSYYPAPDEAVLGDYHTGFMKMVPGLGWKAPLLFGGASTMPQASPVYSIIKSHVLILRLARQRYTDREAVSSDDPRTPGRVAHAAYFKLMHEAGTNMLERVLKWKEIWNQWEAADFAGVRRQEKNRAYLLFDASLVTAEAYSEFLFKQEDKWNPKYSGLASVLADLTELATRLVSTKDDLLDLLRSVQGTCPRSQLVW</sequence>
<dbReference type="Proteomes" id="UP001385951">
    <property type="component" value="Unassembled WGS sequence"/>
</dbReference>
<organism evidence="1 2">
    <name type="scientific">Cerrena zonata</name>
    <dbReference type="NCBI Taxonomy" id="2478898"/>
    <lineage>
        <taxon>Eukaryota</taxon>
        <taxon>Fungi</taxon>
        <taxon>Dikarya</taxon>
        <taxon>Basidiomycota</taxon>
        <taxon>Agaricomycotina</taxon>
        <taxon>Agaricomycetes</taxon>
        <taxon>Polyporales</taxon>
        <taxon>Cerrenaceae</taxon>
        <taxon>Cerrena</taxon>
    </lineage>
</organism>
<protein>
    <submittedName>
        <fullName evidence="1">Uncharacterized protein</fullName>
    </submittedName>
</protein>
<gene>
    <name evidence="1" type="ORF">QCA50_017389</name>
</gene>
<accession>A0AAW0FQX6</accession>
<dbReference type="AlphaFoldDB" id="A0AAW0FQX6"/>
<evidence type="ECO:0000313" key="2">
    <source>
        <dbReference type="Proteomes" id="UP001385951"/>
    </source>
</evidence>